<dbReference type="PRINTS" id="PR00778">
    <property type="entry name" value="HTHARSR"/>
</dbReference>
<evidence type="ECO:0000256" key="3">
    <source>
        <dbReference type="ARBA" id="ARBA00023163"/>
    </source>
</evidence>
<keyword evidence="2" id="KW-0238">DNA-binding</keyword>
<keyword evidence="3" id="KW-0804">Transcription</keyword>
<dbReference type="CDD" id="cd00090">
    <property type="entry name" value="HTH_ARSR"/>
    <property type="match status" value="1"/>
</dbReference>
<dbReference type="Gene3D" id="1.10.10.10">
    <property type="entry name" value="Winged helix-like DNA-binding domain superfamily/Winged helix DNA-binding domain"/>
    <property type="match status" value="1"/>
</dbReference>
<reference evidence="6 7" key="1">
    <citation type="submission" date="2017-08" db="EMBL/GenBank/DDBJ databases">
        <title>Infants hospitalized years apart are colonized by the same room-sourced microbial strains.</title>
        <authorList>
            <person name="Brooks B."/>
            <person name="Olm M.R."/>
            <person name="Firek B.A."/>
            <person name="Baker R."/>
            <person name="Thomas B.C."/>
            <person name="Morowitz M.J."/>
            <person name="Banfield J.F."/>
        </authorList>
    </citation>
    <scope>NUCLEOTIDE SEQUENCE [LARGE SCALE GENOMIC DNA]</scope>
    <source>
        <strain evidence="6">S2_005_003_R2_43</strain>
    </source>
</reference>
<dbReference type="InterPro" id="IPR036390">
    <property type="entry name" value="WH_DNA-bd_sf"/>
</dbReference>
<keyword evidence="1" id="KW-0805">Transcription regulation</keyword>
<evidence type="ECO:0000256" key="2">
    <source>
        <dbReference type="ARBA" id="ARBA00023125"/>
    </source>
</evidence>
<accession>A0A2W5KAC1</accession>
<dbReference type="PANTHER" id="PTHR43132:SF2">
    <property type="entry name" value="ARSENICAL RESISTANCE OPERON REPRESSOR ARSR-RELATED"/>
    <property type="match status" value="1"/>
</dbReference>
<dbReference type="InterPro" id="IPR011991">
    <property type="entry name" value="ArsR-like_HTH"/>
</dbReference>
<dbReference type="SMART" id="SM00418">
    <property type="entry name" value="HTH_ARSR"/>
    <property type="match status" value="1"/>
</dbReference>
<feature type="domain" description="HTH arsR-type" evidence="5">
    <location>
        <begin position="5"/>
        <end position="99"/>
    </location>
</feature>
<dbReference type="InterPro" id="IPR051011">
    <property type="entry name" value="Metal_resp_trans_reg"/>
</dbReference>
<dbReference type="Proteomes" id="UP000249577">
    <property type="component" value="Unassembled WGS sequence"/>
</dbReference>
<comment type="caution">
    <text evidence="6">The sequence shown here is derived from an EMBL/GenBank/DDBJ whole genome shotgun (WGS) entry which is preliminary data.</text>
</comment>
<dbReference type="GO" id="GO:0003677">
    <property type="term" value="F:DNA binding"/>
    <property type="evidence" value="ECO:0007669"/>
    <property type="project" value="UniProtKB-KW"/>
</dbReference>
<sequence length="130" mass="13994">MTAHSTSPEIIEAAEFLKGLANPVRLLIVSHLTRGEASVGELEVALGLRQPTLSQHLAALREVGLVAGRRDAKQVFYRVADQRAPAIIRALSGIYELGGSCLPQARSPESPMRRISVQSLMRPNGDGGDR</sequence>
<proteinExistence type="predicted"/>
<dbReference type="InterPro" id="IPR036388">
    <property type="entry name" value="WH-like_DNA-bd_sf"/>
</dbReference>
<feature type="region of interest" description="Disordered" evidence="4">
    <location>
        <begin position="105"/>
        <end position="130"/>
    </location>
</feature>
<organism evidence="6 7">
    <name type="scientific">Ancylobacter novellus</name>
    <name type="common">Thiobacillus novellus</name>
    <dbReference type="NCBI Taxonomy" id="921"/>
    <lineage>
        <taxon>Bacteria</taxon>
        <taxon>Pseudomonadati</taxon>
        <taxon>Pseudomonadota</taxon>
        <taxon>Alphaproteobacteria</taxon>
        <taxon>Hyphomicrobiales</taxon>
        <taxon>Xanthobacteraceae</taxon>
        <taxon>Ancylobacter</taxon>
    </lineage>
</organism>
<dbReference type="Pfam" id="PF01022">
    <property type="entry name" value="HTH_5"/>
    <property type="match status" value="1"/>
</dbReference>
<dbReference type="SUPFAM" id="SSF46785">
    <property type="entry name" value="Winged helix' DNA-binding domain"/>
    <property type="match status" value="1"/>
</dbReference>
<dbReference type="AlphaFoldDB" id="A0A2W5KAC1"/>
<dbReference type="GO" id="GO:0003700">
    <property type="term" value="F:DNA-binding transcription factor activity"/>
    <property type="evidence" value="ECO:0007669"/>
    <property type="project" value="InterPro"/>
</dbReference>
<dbReference type="PANTHER" id="PTHR43132">
    <property type="entry name" value="ARSENICAL RESISTANCE OPERON REPRESSOR ARSR-RELATED"/>
    <property type="match status" value="1"/>
</dbReference>
<evidence type="ECO:0000256" key="4">
    <source>
        <dbReference type="SAM" id="MobiDB-lite"/>
    </source>
</evidence>
<protein>
    <submittedName>
        <fullName evidence="6">Transcriptional regulator</fullName>
    </submittedName>
</protein>
<name>A0A2W5KAC1_ANCNO</name>
<evidence type="ECO:0000256" key="1">
    <source>
        <dbReference type="ARBA" id="ARBA00023015"/>
    </source>
</evidence>
<dbReference type="PROSITE" id="PS50987">
    <property type="entry name" value="HTH_ARSR_2"/>
    <property type="match status" value="1"/>
</dbReference>
<dbReference type="NCBIfam" id="NF033788">
    <property type="entry name" value="HTH_metalloreg"/>
    <property type="match status" value="1"/>
</dbReference>
<evidence type="ECO:0000259" key="5">
    <source>
        <dbReference type="PROSITE" id="PS50987"/>
    </source>
</evidence>
<dbReference type="InterPro" id="IPR001845">
    <property type="entry name" value="HTH_ArsR_DNA-bd_dom"/>
</dbReference>
<dbReference type="EMBL" id="QFPN01000009">
    <property type="protein sequence ID" value="PZQ12388.1"/>
    <property type="molecule type" value="Genomic_DNA"/>
</dbReference>
<evidence type="ECO:0000313" key="6">
    <source>
        <dbReference type="EMBL" id="PZQ12388.1"/>
    </source>
</evidence>
<evidence type="ECO:0000313" key="7">
    <source>
        <dbReference type="Proteomes" id="UP000249577"/>
    </source>
</evidence>
<gene>
    <name evidence="6" type="ORF">DI565_16320</name>
</gene>